<dbReference type="SUPFAM" id="SSF51658">
    <property type="entry name" value="Xylose isomerase-like"/>
    <property type="match status" value="1"/>
</dbReference>
<comment type="caution">
    <text evidence="1">The sequence shown here is derived from an EMBL/GenBank/DDBJ whole genome shotgun (WGS) entry which is preliminary data.</text>
</comment>
<dbReference type="InterPro" id="IPR036237">
    <property type="entry name" value="Xyl_isomerase-like_sf"/>
</dbReference>
<organism evidence="1">
    <name type="scientific">marine sediment metagenome</name>
    <dbReference type="NCBI Taxonomy" id="412755"/>
    <lineage>
        <taxon>unclassified sequences</taxon>
        <taxon>metagenomes</taxon>
        <taxon>ecological metagenomes</taxon>
    </lineage>
</organism>
<feature type="non-terminal residue" evidence="1">
    <location>
        <position position="74"/>
    </location>
</feature>
<dbReference type="AlphaFoldDB" id="A0A0F9E285"/>
<protein>
    <recommendedName>
        <fullName evidence="2">Xylose isomerase-like TIM barrel domain-containing protein</fullName>
    </recommendedName>
</protein>
<evidence type="ECO:0008006" key="2">
    <source>
        <dbReference type="Google" id="ProtNLM"/>
    </source>
</evidence>
<reference evidence="1" key="1">
    <citation type="journal article" date="2015" name="Nature">
        <title>Complex archaea that bridge the gap between prokaryotes and eukaryotes.</title>
        <authorList>
            <person name="Spang A."/>
            <person name="Saw J.H."/>
            <person name="Jorgensen S.L."/>
            <person name="Zaremba-Niedzwiedzka K."/>
            <person name="Martijn J."/>
            <person name="Lind A.E."/>
            <person name="van Eijk R."/>
            <person name="Schleper C."/>
            <person name="Guy L."/>
            <person name="Ettema T.J."/>
        </authorList>
    </citation>
    <scope>NUCLEOTIDE SEQUENCE</scope>
</reference>
<dbReference type="Gene3D" id="3.20.20.150">
    <property type="entry name" value="Divalent-metal-dependent TIM barrel enzymes"/>
    <property type="match status" value="1"/>
</dbReference>
<evidence type="ECO:0000313" key="1">
    <source>
        <dbReference type="EMBL" id="KKL68128.1"/>
    </source>
</evidence>
<proteinExistence type="predicted"/>
<dbReference type="EMBL" id="LAZR01026631">
    <property type="protein sequence ID" value="KKL68128.1"/>
    <property type="molecule type" value="Genomic_DNA"/>
</dbReference>
<name>A0A0F9E285_9ZZZZ</name>
<sequence length="74" mass="7786">MKLAVAIAAKNAPPDAFVVWRGFDESIRKAADMGYHGVELALKAADEIQPDLLASWLASAGLEVSAITTGQVFA</sequence>
<accession>A0A0F9E285</accession>
<gene>
    <name evidence="1" type="ORF">LCGC14_2128060</name>
</gene>